<dbReference type="HOGENOM" id="CLU_328015_0_0_1"/>
<dbReference type="AlphaFoldDB" id="F0W0L3"/>
<evidence type="ECO:0000313" key="2">
    <source>
        <dbReference type="EMBL" id="CCA14585.1"/>
    </source>
</evidence>
<sequence>MWPKVPRKANDLAIADYFHAYENSHNTLCDSLSAIVQSVEITDTNDTFSKKLKGRSREILHSFAIVENEIIGSDVKAQMDGIERLDHIFSFEERPILKSERSKSNRGSRREKIHTMECESEKKAGKRSENRFRKLIEKSCTYFAFYYEQAFVQSPDQLQWNEMEDFAMDFTLREVWPQTDAIRTEEAECMDGMDKVLRMEASPGFMNGRFGQECMRNYSKQILEEMLDAGWLEMQMTSPAFSQCEKELCRLAQELLVENLQPVNLVQGKKPLNQVASSQVFRIPLMDPSTLTSSKSIETLKNIFSKTLTMIQMNESLEFPESTSCKTVFDSMVPVQLLKIIDFSSIDEEKPSSFLDAWLLPENPRASTIAGMPKPFEELAEWAKASYRQRILMPEILPNNSYVNMAIRMSSALEDTDIAGWIKKEEILWEYQSTTCNPTKTDKTPSVVIPDAASTPNRKPDDCCTKLTTVDLMSNFMDLHPQAQEMPKSAAESINCDIQSRLSAILQLARPAVWCLMTRKLLKIDSNTDRILDKLNPKTLELIVLQLQNRIQQNILNPSGISHADLIENCTSFRCAALLHTLKLFQLCASGSEQSHFDELRDRIVDCAKYQALLGKSHINDIKTRLGSSNGVSEKEQLSNSEPNICTDDESDHSEPGPPQKKPRLSYIRSENTPFRTFCSVQTMQSKYPFIRELSSRGINFIDRELSEPIDLIFDERNGFCVFDIATFRGTKSDSNQSDSTSENAAVDEAKMKETTYQLALTQIQARTRSALTVATISSSVDETCRLFEEIAHHCADAAFTQYHVFPRMWYERPFLLEQESQHEEFLVSTGILNHYAAQSLLHKISLKDMLSQRYEDDLESITHGILSKHQLETFLK</sequence>
<evidence type="ECO:0000256" key="1">
    <source>
        <dbReference type="SAM" id="MobiDB-lite"/>
    </source>
</evidence>
<protein>
    <submittedName>
        <fullName evidence="2">Uncharacterized protein AlNc14C4G654</fullName>
    </submittedName>
</protein>
<dbReference type="EMBL" id="FR824049">
    <property type="protein sequence ID" value="CCA14585.1"/>
    <property type="molecule type" value="Genomic_DNA"/>
</dbReference>
<reference evidence="2" key="2">
    <citation type="submission" date="2011-02" db="EMBL/GenBank/DDBJ databases">
        <authorList>
            <person name="MacLean D."/>
        </authorList>
    </citation>
    <scope>NUCLEOTIDE SEQUENCE</scope>
</reference>
<name>F0W0L3_9STRA</name>
<reference evidence="2" key="1">
    <citation type="journal article" date="2011" name="PLoS Biol.">
        <title>Gene gain and loss during evolution of obligate parasitism in the white rust pathogen of Arabidopsis thaliana.</title>
        <authorList>
            <person name="Kemen E."/>
            <person name="Gardiner A."/>
            <person name="Schultz-Larsen T."/>
            <person name="Kemen A.C."/>
            <person name="Balmuth A.L."/>
            <person name="Robert-Seilaniantz A."/>
            <person name="Bailey K."/>
            <person name="Holub E."/>
            <person name="Studholme D.J."/>
            <person name="Maclean D."/>
            <person name="Jones J.D."/>
        </authorList>
    </citation>
    <scope>NUCLEOTIDE SEQUENCE</scope>
</reference>
<feature type="compositionally biased region" description="Polar residues" evidence="1">
    <location>
        <begin position="630"/>
        <end position="644"/>
    </location>
</feature>
<accession>F0W0L3</accession>
<organism evidence="2">
    <name type="scientific">Albugo laibachii Nc14</name>
    <dbReference type="NCBI Taxonomy" id="890382"/>
    <lineage>
        <taxon>Eukaryota</taxon>
        <taxon>Sar</taxon>
        <taxon>Stramenopiles</taxon>
        <taxon>Oomycota</taxon>
        <taxon>Peronosporomycetes</taxon>
        <taxon>Albuginales</taxon>
        <taxon>Albuginaceae</taxon>
        <taxon>Albugo</taxon>
    </lineage>
</organism>
<feature type="region of interest" description="Disordered" evidence="1">
    <location>
        <begin position="630"/>
        <end position="667"/>
    </location>
</feature>
<proteinExistence type="predicted"/>
<gene>
    <name evidence="2" type="primary">AlNc14C4G654</name>
    <name evidence="2" type="ORF">ALNC14_007280</name>
</gene>